<dbReference type="OrthoDB" id="408631at2759"/>
<dbReference type="PANTHER" id="PTHR48081">
    <property type="entry name" value="AB HYDROLASE SUPERFAMILY PROTEIN C4A8.06C"/>
    <property type="match status" value="1"/>
</dbReference>
<dbReference type="InterPro" id="IPR029058">
    <property type="entry name" value="AB_hydrolase_fold"/>
</dbReference>
<dbReference type="PANTHER" id="PTHR48081:SF8">
    <property type="entry name" value="ALPHA_BETA HYDROLASE FOLD-3 DOMAIN-CONTAINING PROTEIN-RELATED"/>
    <property type="match status" value="1"/>
</dbReference>
<reference evidence="3" key="2">
    <citation type="submission" date="2012-05" db="EMBL/GenBank/DDBJ databases">
        <title>The Genome Annotation of Fusarium oxysporum PHW808.</title>
        <authorList>
            <consortium name="The Broad Institute Genomics Platform"/>
            <person name="Ma L.-J."/>
            <person name="Corby-Kistler H."/>
            <person name="Broz K."/>
            <person name="Gale L.R."/>
            <person name="Jonkers W."/>
            <person name="O'Donnell K."/>
            <person name="Ploetz R."/>
            <person name="Steinberg C."/>
            <person name="Schwartz D.C."/>
            <person name="VanEtten H."/>
            <person name="Zhou S."/>
            <person name="Young S.K."/>
            <person name="Zeng Q."/>
            <person name="Gargeya S."/>
            <person name="Fitzgerald M."/>
            <person name="Abouelleil A."/>
            <person name="Alvarado L."/>
            <person name="Chapman S.B."/>
            <person name="Gainer-Dewar J."/>
            <person name="Goldberg J."/>
            <person name="Griggs A."/>
            <person name="Gujja S."/>
            <person name="Hansen M."/>
            <person name="Howarth C."/>
            <person name="Imamovic A."/>
            <person name="Ireland A."/>
            <person name="Larimer J."/>
            <person name="McCowan C."/>
            <person name="Murphy C."/>
            <person name="Pearson M."/>
            <person name="Poon T.W."/>
            <person name="Priest M."/>
            <person name="Roberts A."/>
            <person name="Saif S."/>
            <person name="Shea T."/>
            <person name="Sykes S."/>
            <person name="Wortman J."/>
            <person name="Nusbaum C."/>
            <person name="Birren B."/>
        </authorList>
    </citation>
    <scope>NUCLEOTIDE SEQUENCE</scope>
    <source>
        <strain evidence="3">54008</strain>
    </source>
</reference>
<dbReference type="Proteomes" id="UP000030676">
    <property type="component" value="Unassembled WGS sequence"/>
</dbReference>
<dbReference type="AlphaFoldDB" id="X0H418"/>
<dbReference type="HOGENOM" id="CLU_012494_13_2_1"/>
<proteinExistence type="predicted"/>
<organism evidence="3">
    <name type="scientific">Fusarium oxysporum f. sp. conglutinans race 2 54008</name>
    <dbReference type="NCBI Taxonomy" id="1089457"/>
    <lineage>
        <taxon>Eukaryota</taxon>
        <taxon>Fungi</taxon>
        <taxon>Dikarya</taxon>
        <taxon>Ascomycota</taxon>
        <taxon>Pezizomycotina</taxon>
        <taxon>Sordariomycetes</taxon>
        <taxon>Hypocreomycetidae</taxon>
        <taxon>Hypocreales</taxon>
        <taxon>Nectriaceae</taxon>
        <taxon>Fusarium</taxon>
        <taxon>Fusarium oxysporum species complex</taxon>
    </lineage>
</organism>
<reference evidence="3" key="1">
    <citation type="submission" date="2011-11" db="EMBL/GenBank/DDBJ databases">
        <title>The Genome Sequence of Fusarium oxysporum PHW808.</title>
        <authorList>
            <consortium name="The Broad Institute Genome Sequencing Platform"/>
            <person name="Ma L.-J."/>
            <person name="Gale L.R."/>
            <person name="Schwartz D.C."/>
            <person name="Zhou S."/>
            <person name="Corby-Kistler H."/>
            <person name="Young S.K."/>
            <person name="Zeng Q."/>
            <person name="Gargeya S."/>
            <person name="Fitzgerald M."/>
            <person name="Haas B."/>
            <person name="Abouelleil A."/>
            <person name="Alvarado L."/>
            <person name="Arachchi H.M."/>
            <person name="Berlin A."/>
            <person name="Brown A."/>
            <person name="Chapman S.B."/>
            <person name="Chen Z."/>
            <person name="Dunbar C."/>
            <person name="Freedman E."/>
            <person name="Gearin G."/>
            <person name="Goldberg J."/>
            <person name="Griggs A."/>
            <person name="Gujja S."/>
            <person name="Heiman D."/>
            <person name="Howarth C."/>
            <person name="Larson L."/>
            <person name="Lui A."/>
            <person name="MacDonald P.J.P."/>
            <person name="Montmayeur A."/>
            <person name="Murphy C."/>
            <person name="Neiman D."/>
            <person name="Pearson M."/>
            <person name="Priest M."/>
            <person name="Roberts A."/>
            <person name="Saif S."/>
            <person name="Shea T."/>
            <person name="Shenoy N."/>
            <person name="Sisk P."/>
            <person name="Stolte C."/>
            <person name="Sykes S."/>
            <person name="Wortman J."/>
            <person name="Nusbaum C."/>
            <person name="Birren B."/>
        </authorList>
    </citation>
    <scope>NUCLEOTIDE SEQUENCE [LARGE SCALE GENOMIC DNA]</scope>
    <source>
        <strain evidence="3">54008</strain>
    </source>
</reference>
<evidence type="ECO:0000259" key="2">
    <source>
        <dbReference type="Pfam" id="PF07859"/>
    </source>
</evidence>
<dbReference type="Pfam" id="PF07859">
    <property type="entry name" value="Abhydrolase_3"/>
    <property type="match status" value="1"/>
</dbReference>
<dbReference type="SUPFAM" id="SSF53474">
    <property type="entry name" value="alpha/beta-Hydrolases"/>
    <property type="match status" value="1"/>
</dbReference>
<protein>
    <recommendedName>
        <fullName evidence="2">Alpha/beta hydrolase fold-3 domain-containing protein</fullName>
    </recommendedName>
</protein>
<evidence type="ECO:0000313" key="3">
    <source>
        <dbReference type="EMBL" id="EXL66750.1"/>
    </source>
</evidence>
<keyword evidence="1" id="KW-0378">Hydrolase</keyword>
<gene>
    <name evidence="3" type="ORF">FOPG_17093</name>
</gene>
<dbReference type="InterPro" id="IPR050300">
    <property type="entry name" value="GDXG_lipolytic_enzyme"/>
</dbReference>
<dbReference type="Gene3D" id="3.40.50.1820">
    <property type="entry name" value="alpha/beta hydrolase"/>
    <property type="match status" value="1"/>
</dbReference>
<name>X0H418_FUSOX</name>
<dbReference type="GO" id="GO:0016787">
    <property type="term" value="F:hydrolase activity"/>
    <property type="evidence" value="ECO:0007669"/>
    <property type="project" value="UniProtKB-KW"/>
</dbReference>
<dbReference type="InterPro" id="IPR013094">
    <property type="entry name" value="AB_hydrolase_3"/>
</dbReference>
<sequence>MSTPYPRLVPINPTSAQSIQVRRAIISKLEDTTKQFPKWHEVEGGASAFRRMRKEGTHGFPKPGVDPTADDLPITTRDGEHIVLRRFRPQGGVSKGVMIHFHGGGWVINSAYSQDLYLRRLANELGLTIVSVDYRLAPEHPFPTPNQDCVDAVLYALSDEGIARLDGGSLMFIAGESAGAHLAVCTVLALRDTYKVDVASRISGLVLGFGQYDLSGTPSMRNYDGGVLVTREDCLTFVQAYLGSESDLKDPEISPLYARDLSRLPPALFLVGTADLMIDDSVFLASRWDLAGNGTSLKIVQEAAHGFTWLPLGDVSEEGLGEIFTFVNNFL</sequence>
<feature type="domain" description="Alpha/beta hydrolase fold-3" evidence="2">
    <location>
        <begin position="98"/>
        <end position="308"/>
    </location>
</feature>
<accession>X0H418</accession>
<evidence type="ECO:0000256" key="1">
    <source>
        <dbReference type="ARBA" id="ARBA00022801"/>
    </source>
</evidence>
<dbReference type="EMBL" id="JH659010">
    <property type="protein sequence ID" value="EXL66750.1"/>
    <property type="molecule type" value="Genomic_DNA"/>
</dbReference>